<keyword evidence="2" id="KW-1185">Reference proteome</keyword>
<dbReference type="Proteomes" id="UP000005017">
    <property type="component" value="Unassembled WGS sequence"/>
</dbReference>
<gene>
    <name evidence="1" type="ORF">HMPREF9013_0364</name>
</gene>
<comment type="caution">
    <text evidence="1">The sequence shown here is derived from an EMBL/GenBank/DDBJ whole genome shotgun (WGS) entry which is preliminary data.</text>
</comment>
<dbReference type="OrthoDB" id="2086132at2"/>
<evidence type="ECO:0000313" key="2">
    <source>
        <dbReference type="Proteomes" id="UP000005017"/>
    </source>
</evidence>
<dbReference type="RefSeq" id="WP_006627437.1">
    <property type="nucleotide sequence ID" value="NZ_ADFR01000014.1"/>
</dbReference>
<dbReference type="EMBL" id="ADFR01000014">
    <property type="protein sequence ID" value="EFC05427.1"/>
    <property type="molecule type" value="Genomic_DNA"/>
</dbReference>
<dbReference type="AlphaFoldDB" id="D2MPX4"/>
<evidence type="ECO:0000313" key="1">
    <source>
        <dbReference type="EMBL" id="EFC05427.1"/>
    </source>
</evidence>
<protein>
    <submittedName>
        <fullName evidence="1">Uncharacterized protein</fullName>
    </submittedName>
</protein>
<proteinExistence type="predicted"/>
<reference evidence="2" key="1">
    <citation type="submission" date="2009-12" db="EMBL/GenBank/DDBJ databases">
        <title>Sequence of Clostridiales genomosp. BVAB3 str. UPII9-5.</title>
        <authorList>
            <person name="Madupu R."/>
            <person name="Durkin A.S."/>
            <person name="Torralba M."/>
            <person name="Methe B."/>
            <person name="Sutton G.G."/>
            <person name="Strausberg R.L."/>
            <person name="Nelson K.E."/>
        </authorList>
    </citation>
    <scope>NUCLEOTIDE SEQUENCE [LARGE SCALE GENOMIC DNA]</scope>
    <source>
        <strain evidence="2">W1219</strain>
    </source>
</reference>
<organism evidence="1 2">
    <name type="scientific">Bulleidia extructa W1219</name>
    <dbReference type="NCBI Taxonomy" id="679192"/>
    <lineage>
        <taxon>Bacteria</taxon>
        <taxon>Bacillati</taxon>
        <taxon>Bacillota</taxon>
        <taxon>Erysipelotrichia</taxon>
        <taxon>Erysipelotrichales</taxon>
        <taxon>Erysipelotrichaceae</taxon>
        <taxon>Bulleidia</taxon>
    </lineage>
</organism>
<name>D2MPX4_9FIRM</name>
<dbReference type="eggNOG" id="COG3906">
    <property type="taxonomic scope" value="Bacteria"/>
</dbReference>
<sequence length="80" mass="9640">MQEDRMWIQLEDGSEKEVHILFTFEKDFKNYVVFEDIENKDGTVYAYLYDEDHQLTAIPMEDMEMVEEMIGAFSEEDEEE</sequence>
<dbReference type="STRING" id="679192.HMPREF9013_0364"/>
<accession>D2MPX4</accession>